<evidence type="ECO:0000256" key="9">
    <source>
        <dbReference type="ARBA" id="ARBA00022723"/>
    </source>
</evidence>
<dbReference type="GO" id="GO:0048029">
    <property type="term" value="F:monosaccharide binding"/>
    <property type="evidence" value="ECO:0007669"/>
    <property type="project" value="TreeGrafter"/>
</dbReference>
<keyword evidence="13 16" id="KW-0460">Magnesium</keyword>
<dbReference type="Gene3D" id="3.40.50.450">
    <property type="match status" value="2"/>
</dbReference>
<keyword evidence="6 16" id="KW-0963">Cytoplasm</keyword>
<accession>A0A9N9YW24</accession>
<keyword evidence="20" id="KW-1185">Reference proteome</keyword>
<evidence type="ECO:0000256" key="12">
    <source>
        <dbReference type="ARBA" id="ARBA00022840"/>
    </source>
</evidence>
<dbReference type="Gene3D" id="3.40.50.460">
    <property type="entry name" value="Phosphofructokinase domain"/>
    <property type="match status" value="2"/>
</dbReference>
<dbReference type="PROSITE" id="PS00433">
    <property type="entry name" value="PHOSPHOFRUCTOKINASE"/>
    <property type="match status" value="2"/>
</dbReference>
<feature type="binding site" evidence="16">
    <location>
        <position position="664"/>
    </location>
    <ligand>
        <name>beta-D-fructose 2,6-bisphosphate</name>
        <dbReference type="ChEBI" id="CHEBI:58579"/>
        <note>allosteric activator; ligand shared between dimeric partners</note>
    </ligand>
</feature>
<evidence type="ECO:0000256" key="14">
    <source>
        <dbReference type="ARBA" id="ARBA00023152"/>
    </source>
</evidence>
<dbReference type="EC" id="2.7.1.11" evidence="16"/>
<gene>
    <name evidence="19" type="ORF">CSOL1703_00003843</name>
</gene>
<dbReference type="InterPro" id="IPR009161">
    <property type="entry name" value="6-Pfructokinase_euk"/>
</dbReference>
<feature type="region of interest" description="C-terminal regulatory PFK domain 2" evidence="16">
    <location>
        <begin position="399"/>
        <end position="787"/>
    </location>
</feature>
<feature type="binding site" evidence="16">
    <location>
        <position position="571"/>
    </location>
    <ligand>
        <name>beta-D-fructose 2,6-bisphosphate</name>
        <dbReference type="ChEBI" id="CHEBI:58579"/>
        <note>allosteric activator; ligand shared between dimeric partners</note>
    </ligand>
</feature>
<dbReference type="GO" id="GO:0042802">
    <property type="term" value="F:identical protein binding"/>
    <property type="evidence" value="ECO:0007669"/>
    <property type="project" value="TreeGrafter"/>
</dbReference>
<dbReference type="GO" id="GO:0046872">
    <property type="term" value="F:metal ion binding"/>
    <property type="evidence" value="ECO:0007669"/>
    <property type="project" value="UniProtKB-KW"/>
</dbReference>
<comment type="catalytic activity">
    <reaction evidence="15 16 17">
        <text>beta-D-fructose 6-phosphate + ATP = beta-D-fructose 1,6-bisphosphate + ADP + H(+)</text>
        <dbReference type="Rhea" id="RHEA:16109"/>
        <dbReference type="ChEBI" id="CHEBI:15378"/>
        <dbReference type="ChEBI" id="CHEBI:30616"/>
        <dbReference type="ChEBI" id="CHEBI:32966"/>
        <dbReference type="ChEBI" id="CHEBI:57634"/>
        <dbReference type="ChEBI" id="CHEBI:456216"/>
        <dbReference type="EC" id="2.7.1.11"/>
    </reaction>
</comment>
<evidence type="ECO:0000256" key="1">
    <source>
        <dbReference type="ARBA" id="ARBA00001946"/>
    </source>
</evidence>
<evidence type="ECO:0000313" key="19">
    <source>
        <dbReference type="EMBL" id="CAH0040191.1"/>
    </source>
</evidence>
<comment type="pathway">
    <text evidence="5 16 17">Carbohydrate degradation; glycolysis; D-glyceraldehyde 3-phosphate and glycerone phosphate from D-glucose: step 3/4.</text>
</comment>
<dbReference type="Pfam" id="PF00365">
    <property type="entry name" value="PFK"/>
    <property type="match status" value="2"/>
</dbReference>
<dbReference type="SUPFAM" id="SSF53784">
    <property type="entry name" value="Phosphofructokinase"/>
    <property type="match status" value="2"/>
</dbReference>
<organism evidence="19 20">
    <name type="scientific">Clonostachys solani</name>
    <dbReference type="NCBI Taxonomy" id="160281"/>
    <lineage>
        <taxon>Eukaryota</taxon>
        <taxon>Fungi</taxon>
        <taxon>Dikarya</taxon>
        <taxon>Ascomycota</taxon>
        <taxon>Pezizomycotina</taxon>
        <taxon>Sordariomycetes</taxon>
        <taxon>Hypocreomycetidae</taxon>
        <taxon>Hypocreales</taxon>
        <taxon>Bionectriaceae</taxon>
        <taxon>Clonostachys</taxon>
    </lineage>
</organism>
<dbReference type="GO" id="GO:0005741">
    <property type="term" value="C:mitochondrial outer membrane"/>
    <property type="evidence" value="ECO:0007669"/>
    <property type="project" value="UniProtKB-SubCell"/>
</dbReference>
<comment type="cofactor">
    <cofactor evidence="1 16">
        <name>Mg(2+)</name>
        <dbReference type="ChEBI" id="CHEBI:18420"/>
    </cofactor>
</comment>
<feature type="binding site" evidence="16">
    <location>
        <position position="191"/>
    </location>
    <ligand>
        <name>substrate</name>
        <note>ligand shared between dimeric partners</note>
    </ligand>
</feature>
<dbReference type="PRINTS" id="PR00476">
    <property type="entry name" value="PHFRCTKINASE"/>
</dbReference>
<evidence type="ECO:0000256" key="11">
    <source>
        <dbReference type="ARBA" id="ARBA00022777"/>
    </source>
</evidence>
<evidence type="ECO:0000256" key="15">
    <source>
        <dbReference type="ARBA" id="ARBA00048070"/>
    </source>
</evidence>
<feature type="binding site" evidence="16">
    <location>
        <begin position="108"/>
        <end position="111"/>
    </location>
    <ligand>
        <name>ATP</name>
        <dbReference type="ChEBI" id="CHEBI:30616"/>
    </ligand>
</feature>
<evidence type="ECO:0000256" key="6">
    <source>
        <dbReference type="ARBA" id="ARBA00022490"/>
    </source>
</evidence>
<dbReference type="FunFam" id="3.40.50.450:FF:000010">
    <property type="entry name" value="ATP-dependent 6-phosphofructokinase"/>
    <property type="match status" value="1"/>
</dbReference>
<dbReference type="GO" id="GO:0061621">
    <property type="term" value="P:canonical glycolysis"/>
    <property type="evidence" value="ECO:0007669"/>
    <property type="project" value="TreeGrafter"/>
</dbReference>
<comment type="function">
    <text evidence="2 16">Catalyzes the phosphorylation of D-fructose 6-phosphate to fructose 1,6-bisphosphate by ATP, the first committing step of glycolysis.</text>
</comment>
<feature type="binding site" description="in other chain" evidence="16">
    <location>
        <position position="638"/>
    </location>
    <ligand>
        <name>beta-D-fructose 2,6-bisphosphate</name>
        <dbReference type="ChEBI" id="CHEBI:58579"/>
        <note>allosteric activator; ligand shared between dimeric partners</note>
    </ligand>
</feature>
<evidence type="ECO:0000313" key="20">
    <source>
        <dbReference type="Proteomes" id="UP000775872"/>
    </source>
</evidence>
<dbReference type="GO" id="GO:1902600">
    <property type="term" value="P:proton transmembrane transport"/>
    <property type="evidence" value="ECO:0007669"/>
    <property type="project" value="UniProtKB-ARBA"/>
</dbReference>
<comment type="subcellular location">
    <subcellularLocation>
        <location evidence="3 16">Cytoplasm</location>
    </subcellularLocation>
    <subcellularLocation>
        <location evidence="4">Mitochondrion outer membrane</location>
        <topology evidence="4">Peripheral membrane protein</topology>
        <orientation evidence="4">Cytoplasmic side</orientation>
    </subcellularLocation>
</comment>
<feature type="domain" description="Phosphofructokinase" evidence="18">
    <location>
        <begin position="399"/>
        <end position="694"/>
    </location>
</feature>
<keyword evidence="8 16" id="KW-0808">Transferase</keyword>
<comment type="similarity">
    <text evidence="16">Belongs to the phosphofructokinase type A (PFKA) family. ATP-dependent PFK group I subfamily. Eukaryotic two domain clade 'E' sub-subfamily.</text>
</comment>
<dbReference type="InterPro" id="IPR000023">
    <property type="entry name" value="Phosphofructokinase_dom"/>
</dbReference>
<feature type="binding site" description="in other chain" evidence="16">
    <location>
        <begin position="154"/>
        <end position="156"/>
    </location>
    <ligand>
        <name>substrate</name>
        <note>ligand shared between dimeric partners</note>
    </ligand>
</feature>
<keyword evidence="11 16" id="KW-0418">Kinase</keyword>
<comment type="caution">
    <text evidence="19">The sequence shown here is derived from an EMBL/GenBank/DDBJ whole genome shotgun (WGS) entry which is preliminary data.</text>
</comment>
<dbReference type="GO" id="GO:0006002">
    <property type="term" value="P:fructose 6-phosphate metabolic process"/>
    <property type="evidence" value="ECO:0007669"/>
    <property type="project" value="InterPro"/>
</dbReference>
<feature type="binding site" description="in other chain" evidence="16">
    <location>
        <position position="742"/>
    </location>
    <ligand>
        <name>beta-D-fructose 2,6-bisphosphate</name>
        <dbReference type="ChEBI" id="CHEBI:58579"/>
        <note>allosteric activator; ligand shared between dimeric partners</note>
    </ligand>
</feature>
<feature type="binding site" evidence="16">
    <location>
        <position position="109"/>
    </location>
    <ligand>
        <name>Mg(2+)</name>
        <dbReference type="ChEBI" id="CHEBI:18420"/>
        <note>catalytic</note>
    </ligand>
</feature>
<evidence type="ECO:0000256" key="13">
    <source>
        <dbReference type="ARBA" id="ARBA00022842"/>
    </source>
</evidence>
<feature type="binding site" evidence="16">
    <location>
        <begin position="78"/>
        <end position="79"/>
    </location>
    <ligand>
        <name>ATP</name>
        <dbReference type="ChEBI" id="CHEBI:30616"/>
    </ligand>
</feature>
<dbReference type="GO" id="GO:0070095">
    <property type="term" value="F:fructose-6-phosphate binding"/>
    <property type="evidence" value="ECO:0007669"/>
    <property type="project" value="TreeGrafter"/>
</dbReference>
<dbReference type="GO" id="GO:0030388">
    <property type="term" value="P:fructose 1,6-bisphosphate metabolic process"/>
    <property type="evidence" value="ECO:0007669"/>
    <property type="project" value="TreeGrafter"/>
</dbReference>
<comment type="activity regulation">
    <text evidence="16">Allosterically activated by ADP, AMP, or fructose 2,6-bisphosphate, and allosterically inhibited by ATP or citrate.</text>
</comment>
<dbReference type="OrthoDB" id="537915at2759"/>
<reference evidence="19 20" key="2">
    <citation type="submission" date="2021-10" db="EMBL/GenBank/DDBJ databases">
        <authorList>
            <person name="Piombo E."/>
        </authorList>
    </citation>
    <scope>NUCLEOTIDE SEQUENCE [LARGE SCALE GENOMIC DNA]</scope>
</reference>
<dbReference type="AlphaFoldDB" id="A0A9N9YW24"/>
<dbReference type="GO" id="GO:0016208">
    <property type="term" value="F:AMP binding"/>
    <property type="evidence" value="ECO:0007669"/>
    <property type="project" value="TreeGrafter"/>
</dbReference>
<feature type="active site" description="Proton acceptor" evidence="16">
    <location>
        <position position="156"/>
    </location>
</feature>
<evidence type="ECO:0000256" key="8">
    <source>
        <dbReference type="ARBA" id="ARBA00022679"/>
    </source>
</evidence>
<keyword evidence="7 16" id="KW-0021">Allosteric enzyme</keyword>
<name>A0A9N9YW24_9HYPO</name>
<reference evidence="20" key="1">
    <citation type="submission" date="2019-06" db="EMBL/GenBank/DDBJ databases">
        <authorList>
            <person name="Broberg M."/>
        </authorList>
    </citation>
    <scope>NUCLEOTIDE SEQUENCE [LARGE SCALE GENOMIC DNA]</scope>
</reference>
<feature type="binding site" description="in other chain" evidence="16">
    <location>
        <position position="475"/>
    </location>
    <ligand>
        <name>beta-D-fructose 2,6-bisphosphate</name>
        <dbReference type="ChEBI" id="CHEBI:58579"/>
        <note>allosteric activator; ligand shared between dimeric partners</note>
    </ligand>
</feature>
<dbReference type="GO" id="GO:0003872">
    <property type="term" value="F:6-phosphofructokinase activity"/>
    <property type="evidence" value="ECO:0007669"/>
    <property type="project" value="UniProtKB-UniRule"/>
</dbReference>
<keyword evidence="12 16" id="KW-0067">ATP-binding</keyword>
<feature type="region of interest" description="N-terminal catalytic PFK domain 1" evidence="16">
    <location>
        <begin position="1"/>
        <end position="384"/>
    </location>
</feature>
<feature type="binding site" description="in other chain" evidence="16">
    <location>
        <begin position="578"/>
        <end position="580"/>
    </location>
    <ligand>
        <name>beta-D-fructose 2,6-bisphosphate</name>
        <dbReference type="ChEBI" id="CHEBI:58579"/>
        <note>allosteric activator; ligand shared between dimeric partners</note>
    </ligand>
</feature>
<sequence>MAAPKKKIAVMTSGGDSPGMNAVVRAVVRMAIHMDCDAYCVYEGYEGLVQGGDLIKKMQWNDVRGWLSEGGTLIGTARCMAFYERPGRLVAAKNMILHGIDALIICGGDGSLTGADKFRAEWPSLLEELVANGQLTKEQIGPYQHLNIVGLVGSIDNDLSGTDATIGCYSALARICEMVDYIEATASSHSRAFVIEVMGRHCGWLALMAGVATGADFVFIPERPRDRDWKADMSNVVRRHRELGKRKTIVIVAEGARDKDGTKITPEEIKDLLADKSEGGLALDTRITTLGHVQRGGTAVSYDRTLGTLQGVEAVRAVLEATPETETPFIAINENKIVRKPLMKAVAETKELSKAVDAKDFEKAMGLRDTEFADQYRSYLTTTNVLVEDNKLPEDKRMRIGFINVGAPAGGMNAAVRAAVAYCTSRGHEPIAIHNGFAGFARHHGDKPVGAVRPFNWLEVDGWASKGGSEIGTNRELPSESGMELIANLIEQYRFDALFLIGGFEAFHSISQLRKARDEFPSLCIPMALLPATISNNVPGTEYSLGSDTCLNELVNYCDKIKQSASATRRRVFVIETQGGRSGYIATLSGLGVGASAVYTPEEGISLEMLNADVNHLKHVFQHDKGQSRAGRLILVNEKASKVYHAKLIADIIREEAHDRFESRESIPGHVQQGGVPSPMDRCRAVRLAIKCIQRLETFGKNSPNHIKKDPESTFVIGIKGSEVAFTPMVELEENDTDWPNRRPKGAYWLDMRSTVDILGGRPEYPKPGTKLTGLVAKDTKRGLHWQ</sequence>
<keyword evidence="14 16" id="KW-0324">Glycolysis</keyword>
<evidence type="ECO:0000256" key="16">
    <source>
        <dbReference type="HAMAP-Rule" id="MF_03184"/>
    </source>
</evidence>
<dbReference type="PANTHER" id="PTHR13697:SF4">
    <property type="entry name" value="ATP-DEPENDENT 6-PHOSPHOFRUCTOKINASE"/>
    <property type="match status" value="1"/>
</dbReference>
<feature type="binding site" description="in other chain" evidence="16">
    <location>
        <begin position="292"/>
        <end position="295"/>
    </location>
    <ligand>
        <name>substrate</name>
        <note>ligand shared between dimeric partners</note>
    </ligand>
</feature>
<dbReference type="EMBL" id="CABFOC020000002">
    <property type="protein sequence ID" value="CAH0040191.1"/>
    <property type="molecule type" value="Genomic_DNA"/>
</dbReference>
<evidence type="ECO:0000256" key="5">
    <source>
        <dbReference type="ARBA" id="ARBA00004679"/>
    </source>
</evidence>
<dbReference type="FunFam" id="3.40.50.460:FF:000008">
    <property type="entry name" value="ATP-dependent 6-phosphofructokinase"/>
    <property type="match status" value="1"/>
</dbReference>
<dbReference type="PANTHER" id="PTHR13697">
    <property type="entry name" value="PHOSPHOFRUCTOKINASE"/>
    <property type="match status" value="1"/>
</dbReference>
<feature type="domain" description="Phosphofructokinase" evidence="18">
    <location>
        <begin position="7"/>
        <end position="317"/>
    </location>
</feature>
<dbReference type="PIRSF" id="PIRSF000533">
    <property type="entry name" value="ATP_PFK_euk"/>
    <property type="match status" value="1"/>
</dbReference>
<comment type="subunit">
    <text evidence="16">Homotetramer.</text>
</comment>
<keyword evidence="9 16" id="KW-0479">Metal-binding</keyword>
<dbReference type="GO" id="GO:0005945">
    <property type="term" value="C:6-phosphofructokinase complex"/>
    <property type="evidence" value="ECO:0007669"/>
    <property type="project" value="TreeGrafter"/>
</dbReference>
<evidence type="ECO:0000256" key="17">
    <source>
        <dbReference type="PIRNR" id="PIRNR000533"/>
    </source>
</evidence>
<evidence type="ECO:0000259" key="18">
    <source>
        <dbReference type="Pfam" id="PF00365"/>
    </source>
</evidence>
<keyword evidence="10 16" id="KW-0547">Nucleotide-binding</keyword>
<dbReference type="InterPro" id="IPR015912">
    <property type="entry name" value="Phosphofructokinase_CS"/>
</dbReference>
<dbReference type="NCBIfam" id="TIGR02478">
    <property type="entry name" value="6PF1K_euk"/>
    <property type="match status" value="1"/>
</dbReference>
<comment type="similarity">
    <text evidence="17">Belongs to the phosphofructokinase type A (PFKA) family. ATP-dependent PFK group I subfamily. Eukaryotic two domain clade "E" sub-subfamily.</text>
</comment>
<dbReference type="Proteomes" id="UP000775872">
    <property type="component" value="Unassembled WGS sequence"/>
</dbReference>
<dbReference type="GO" id="GO:0051453">
    <property type="term" value="P:regulation of intracellular pH"/>
    <property type="evidence" value="ECO:0007669"/>
    <property type="project" value="UniProtKB-ARBA"/>
</dbReference>
<feature type="binding site" description="in other chain" evidence="16">
    <location>
        <begin position="533"/>
        <end position="537"/>
    </location>
    <ligand>
        <name>beta-D-fructose 2,6-bisphosphate</name>
        <dbReference type="ChEBI" id="CHEBI:58579"/>
        <note>allosteric activator; ligand shared between dimeric partners</note>
    </ligand>
</feature>
<evidence type="ECO:0000256" key="7">
    <source>
        <dbReference type="ARBA" id="ARBA00022533"/>
    </source>
</evidence>
<proteinExistence type="inferred from homology"/>
<feature type="binding site" description="in other chain" evidence="16">
    <location>
        <begin position="198"/>
        <end position="200"/>
    </location>
    <ligand>
        <name>substrate</name>
        <note>ligand shared between dimeric partners</note>
    </ligand>
</feature>
<feature type="binding site" evidence="16">
    <location>
        <position position="286"/>
    </location>
    <ligand>
        <name>substrate</name>
        <note>ligand shared between dimeric partners</note>
    </ligand>
</feature>
<evidence type="ECO:0000256" key="2">
    <source>
        <dbReference type="ARBA" id="ARBA00002659"/>
    </source>
</evidence>
<evidence type="ECO:0000256" key="3">
    <source>
        <dbReference type="ARBA" id="ARBA00004496"/>
    </source>
</evidence>
<dbReference type="FunFam" id="3.40.50.460:FF:000007">
    <property type="entry name" value="ATP-dependent 6-phosphofructokinase"/>
    <property type="match status" value="1"/>
</dbReference>
<feature type="binding site" evidence="16">
    <location>
        <position position="15"/>
    </location>
    <ligand>
        <name>ATP</name>
        <dbReference type="ChEBI" id="CHEBI:30616"/>
    </ligand>
</feature>
<dbReference type="HAMAP" id="MF_03184">
    <property type="entry name" value="Phosphofructokinase_I_E"/>
    <property type="match status" value="1"/>
</dbReference>
<evidence type="ECO:0000256" key="10">
    <source>
        <dbReference type="ARBA" id="ARBA00022741"/>
    </source>
</evidence>
<feature type="binding site" description="in other chain" evidence="16">
    <location>
        <begin position="670"/>
        <end position="673"/>
    </location>
    <ligand>
        <name>beta-D-fructose 2,6-bisphosphate</name>
        <dbReference type="ChEBI" id="CHEBI:58579"/>
        <note>allosteric activator; ligand shared between dimeric partners</note>
    </ligand>
</feature>
<dbReference type="GO" id="GO:0005524">
    <property type="term" value="F:ATP binding"/>
    <property type="evidence" value="ECO:0007669"/>
    <property type="project" value="UniProtKB-KW"/>
</dbReference>
<evidence type="ECO:0000256" key="4">
    <source>
        <dbReference type="ARBA" id="ARBA00004570"/>
    </source>
</evidence>
<feature type="region of interest" description="Interdomain linker" evidence="16">
    <location>
        <begin position="385"/>
        <end position="398"/>
    </location>
</feature>
<dbReference type="InterPro" id="IPR035966">
    <property type="entry name" value="PKF_sf"/>
</dbReference>
<dbReference type="InterPro" id="IPR022953">
    <property type="entry name" value="ATP_PFK"/>
</dbReference>
<protein>
    <recommendedName>
        <fullName evidence="16">ATP-dependent 6-phosphofructokinase</fullName>
        <shortName evidence="16">ATP-PFK</shortName>
        <shortName evidence="16">Phosphofructokinase</shortName>
        <ecNumber evidence="16">2.7.1.11</ecNumber>
    </recommendedName>
    <alternativeName>
        <fullName evidence="16">Phosphohexokinase</fullName>
    </alternativeName>
</protein>
<feature type="binding site" description="in other chain" evidence="16">
    <location>
        <position position="254"/>
    </location>
    <ligand>
        <name>substrate</name>
        <note>ligand shared between dimeric partners</note>
    </ligand>
</feature>